<evidence type="ECO:0000256" key="5">
    <source>
        <dbReference type="ARBA" id="ARBA00022723"/>
    </source>
</evidence>
<dbReference type="PIRSF" id="PIRSF017184">
    <property type="entry name" value="Nnr"/>
    <property type="match status" value="1"/>
</dbReference>
<comment type="cofactor">
    <cofactor evidence="17">
        <name>Mg(2+)</name>
        <dbReference type="ChEBI" id="CHEBI:18420"/>
    </cofactor>
</comment>
<name>A0AA44BEA7_9CLOT</name>
<evidence type="ECO:0000256" key="18">
    <source>
        <dbReference type="HAMAP-Rule" id="MF_01966"/>
    </source>
</evidence>
<dbReference type="PROSITE" id="PS51383">
    <property type="entry name" value="YJEF_C_3"/>
    <property type="match status" value="1"/>
</dbReference>
<evidence type="ECO:0000256" key="13">
    <source>
        <dbReference type="ARBA" id="ARBA00023268"/>
    </source>
</evidence>
<feature type="domain" description="YjeF C-terminal" evidence="20">
    <location>
        <begin position="231"/>
        <end position="514"/>
    </location>
</feature>
<dbReference type="GO" id="GO:0005524">
    <property type="term" value="F:ATP binding"/>
    <property type="evidence" value="ECO:0007669"/>
    <property type="project" value="UniProtKB-UniRule"/>
</dbReference>
<dbReference type="InterPro" id="IPR029056">
    <property type="entry name" value="Ribokinase-like"/>
</dbReference>
<dbReference type="Pfam" id="PF03853">
    <property type="entry name" value="YjeF_N"/>
    <property type="match status" value="1"/>
</dbReference>
<dbReference type="PROSITE" id="PS01050">
    <property type="entry name" value="YJEF_C_2"/>
    <property type="match status" value="1"/>
</dbReference>
<dbReference type="InterPro" id="IPR000631">
    <property type="entry name" value="CARKD"/>
</dbReference>
<comment type="catalytic activity">
    <reaction evidence="1 18 19">
        <text>(6R)-NADHX = (6S)-NADHX</text>
        <dbReference type="Rhea" id="RHEA:32215"/>
        <dbReference type="ChEBI" id="CHEBI:64074"/>
        <dbReference type="ChEBI" id="CHEBI:64075"/>
        <dbReference type="EC" id="5.1.99.6"/>
    </reaction>
</comment>
<comment type="function">
    <text evidence="14 19">Bifunctional enzyme that catalyzes the epimerization of the S- and R-forms of NAD(P)HX and the dehydration of the S-form of NAD(P)HX at the expense of ADP, which is converted to AMP. This allows the repair of both epimers of NAD(P)HX, a damaged form of NAD(P)H that is a result of enzymatic or heat-dependent hydration.</text>
</comment>
<evidence type="ECO:0000313" key="22">
    <source>
        <dbReference type="EMBL" id="NBG87990.1"/>
    </source>
</evidence>
<accession>A0AA44BEA7</accession>
<dbReference type="EC" id="5.1.99.6" evidence="19"/>
<comment type="catalytic activity">
    <reaction evidence="16 17 19">
        <text>(6S)-NADPHX + ADP = AMP + phosphate + NADPH + H(+)</text>
        <dbReference type="Rhea" id="RHEA:32235"/>
        <dbReference type="ChEBI" id="CHEBI:15378"/>
        <dbReference type="ChEBI" id="CHEBI:43474"/>
        <dbReference type="ChEBI" id="CHEBI:57783"/>
        <dbReference type="ChEBI" id="CHEBI:64076"/>
        <dbReference type="ChEBI" id="CHEBI:456215"/>
        <dbReference type="ChEBI" id="CHEBI:456216"/>
        <dbReference type="EC" id="4.2.1.136"/>
    </reaction>
</comment>
<feature type="binding site" evidence="17">
    <location>
        <position position="337"/>
    </location>
    <ligand>
        <name>(6S)-NADPHX</name>
        <dbReference type="ChEBI" id="CHEBI:64076"/>
    </ligand>
</feature>
<dbReference type="SUPFAM" id="SSF64153">
    <property type="entry name" value="YjeF N-terminal domain-like"/>
    <property type="match status" value="1"/>
</dbReference>
<comment type="function">
    <text evidence="18">Catalyzes the epimerization of the S- and R-forms of NAD(P)HX, a damaged form of NAD(P)H that is a result of enzymatic or heat-dependent hydration. This is a prerequisite for the S-specific NAD(P)H-hydrate dehydratase to allow the repair of both epimers of NAD(P)HX.</text>
</comment>
<feature type="binding site" evidence="18">
    <location>
        <position position="164"/>
    </location>
    <ligand>
        <name>(6S)-NADPHX</name>
        <dbReference type="ChEBI" id="CHEBI:64076"/>
    </ligand>
</feature>
<evidence type="ECO:0000259" key="21">
    <source>
        <dbReference type="PROSITE" id="PS51385"/>
    </source>
</evidence>
<comment type="subunit">
    <text evidence="17">Homotetramer.</text>
</comment>
<evidence type="ECO:0000256" key="8">
    <source>
        <dbReference type="ARBA" id="ARBA00022857"/>
    </source>
</evidence>
<evidence type="ECO:0000256" key="1">
    <source>
        <dbReference type="ARBA" id="ARBA00000013"/>
    </source>
</evidence>
<gene>
    <name evidence="18" type="primary">nnrE</name>
    <name evidence="17" type="synonym">nnrD</name>
    <name evidence="22" type="ORF">ISALK_05700</name>
</gene>
<evidence type="ECO:0000256" key="9">
    <source>
        <dbReference type="ARBA" id="ARBA00022958"/>
    </source>
</evidence>
<dbReference type="InterPro" id="IPR036652">
    <property type="entry name" value="YjeF_N_dom_sf"/>
</dbReference>
<dbReference type="PANTHER" id="PTHR12592:SF0">
    <property type="entry name" value="ATP-DEPENDENT (S)-NAD(P)H-HYDRATE DEHYDRATASE"/>
    <property type="match status" value="1"/>
</dbReference>
<keyword evidence="10 17" id="KW-0520">NAD</keyword>
<dbReference type="Pfam" id="PF01256">
    <property type="entry name" value="Carb_kinase"/>
    <property type="match status" value="1"/>
</dbReference>
<feature type="binding site" evidence="17">
    <location>
        <position position="455"/>
    </location>
    <ligand>
        <name>(6S)-NADPHX</name>
        <dbReference type="ChEBI" id="CHEBI:64076"/>
    </ligand>
</feature>
<dbReference type="InterPro" id="IPR017953">
    <property type="entry name" value="Carbohydrate_kinase_pred_CS"/>
</dbReference>
<feature type="binding site" evidence="18">
    <location>
        <position position="60"/>
    </location>
    <ligand>
        <name>K(+)</name>
        <dbReference type="ChEBI" id="CHEBI:29103"/>
    </ligand>
</feature>
<comment type="function">
    <text evidence="17">Catalyzes the dehydration of the S-form of NAD(P)HX at the expense of ADP, which is converted to AMP. Together with NAD(P)HX epimerase, which catalyzes the epimerization of the S- and R-forms, the enzyme allows the repair of both epimers of NAD(P)HX, a damaged form of NAD(P)H that is a result of enzymatic or heat-dependent hydration.</text>
</comment>
<dbReference type="Gene3D" id="3.40.50.10260">
    <property type="entry name" value="YjeF N-terminal domain"/>
    <property type="match status" value="1"/>
</dbReference>
<keyword evidence="5 18" id="KW-0479">Metal-binding</keyword>
<dbReference type="InterPro" id="IPR030677">
    <property type="entry name" value="Nnr"/>
</dbReference>
<feature type="binding site" evidence="18">
    <location>
        <begin position="135"/>
        <end position="141"/>
    </location>
    <ligand>
        <name>(6S)-NADPHX</name>
        <dbReference type="ChEBI" id="CHEBI:64076"/>
    </ligand>
</feature>
<comment type="caution">
    <text evidence="22">The sequence shown here is derived from an EMBL/GenBank/DDBJ whole genome shotgun (WGS) entry which is preliminary data.</text>
</comment>
<evidence type="ECO:0000256" key="14">
    <source>
        <dbReference type="ARBA" id="ARBA00025153"/>
    </source>
</evidence>
<feature type="binding site" evidence="17">
    <location>
        <begin position="425"/>
        <end position="429"/>
    </location>
    <ligand>
        <name>AMP</name>
        <dbReference type="ChEBI" id="CHEBI:456215"/>
    </ligand>
</feature>
<dbReference type="GO" id="GO:0110051">
    <property type="term" value="P:metabolite repair"/>
    <property type="evidence" value="ECO:0007669"/>
    <property type="project" value="TreeGrafter"/>
</dbReference>
<evidence type="ECO:0000256" key="4">
    <source>
        <dbReference type="ARBA" id="ARBA00009524"/>
    </source>
</evidence>
<comment type="caution">
    <text evidence="18">Lacks conserved residue(s) required for the propagation of feature annotation.</text>
</comment>
<evidence type="ECO:0000256" key="11">
    <source>
        <dbReference type="ARBA" id="ARBA00023235"/>
    </source>
</evidence>
<dbReference type="InterPro" id="IPR004443">
    <property type="entry name" value="YjeF_N_dom"/>
</dbReference>
<feature type="binding site" evidence="17">
    <location>
        <position position="388"/>
    </location>
    <ligand>
        <name>(6S)-NADPHX</name>
        <dbReference type="ChEBI" id="CHEBI:64076"/>
    </ligand>
</feature>
<dbReference type="RefSeq" id="WP_160720049.1">
    <property type="nucleotide sequence ID" value="NZ_SUMG01000005.1"/>
</dbReference>
<dbReference type="GO" id="GO:0052856">
    <property type="term" value="F:NAD(P)HX epimerase activity"/>
    <property type="evidence" value="ECO:0007669"/>
    <property type="project" value="UniProtKB-UniRule"/>
</dbReference>
<comment type="similarity">
    <text evidence="17">Belongs to the NnrD/CARKD family.</text>
</comment>
<dbReference type="PROSITE" id="PS51385">
    <property type="entry name" value="YJEF_N"/>
    <property type="match status" value="1"/>
</dbReference>
<keyword evidence="23" id="KW-1185">Reference proteome</keyword>
<comment type="catalytic activity">
    <reaction evidence="15 17 19">
        <text>(6S)-NADHX + ADP = AMP + phosphate + NADH + H(+)</text>
        <dbReference type="Rhea" id="RHEA:32223"/>
        <dbReference type="ChEBI" id="CHEBI:15378"/>
        <dbReference type="ChEBI" id="CHEBI:43474"/>
        <dbReference type="ChEBI" id="CHEBI:57945"/>
        <dbReference type="ChEBI" id="CHEBI:64074"/>
        <dbReference type="ChEBI" id="CHEBI:456215"/>
        <dbReference type="ChEBI" id="CHEBI:456216"/>
        <dbReference type="EC" id="4.2.1.136"/>
    </reaction>
</comment>
<dbReference type="HAMAP" id="MF_01966">
    <property type="entry name" value="NADHX_epimerase"/>
    <property type="match status" value="1"/>
</dbReference>
<dbReference type="Proteomes" id="UP000449710">
    <property type="component" value="Unassembled WGS sequence"/>
</dbReference>
<dbReference type="CDD" id="cd01171">
    <property type="entry name" value="YXKO-related"/>
    <property type="match status" value="1"/>
</dbReference>
<dbReference type="PANTHER" id="PTHR12592">
    <property type="entry name" value="ATP-DEPENDENT (S)-NAD(P)H-HYDRATE DEHYDRATASE FAMILY MEMBER"/>
    <property type="match status" value="1"/>
</dbReference>
<evidence type="ECO:0000256" key="16">
    <source>
        <dbReference type="ARBA" id="ARBA00049209"/>
    </source>
</evidence>
<dbReference type="GO" id="GO:0052855">
    <property type="term" value="F:ADP-dependent NAD(P)H-hydrate dehydratase activity"/>
    <property type="evidence" value="ECO:0007669"/>
    <property type="project" value="UniProtKB-UniRule"/>
</dbReference>
<dbReference type="NCBIfam" id="TIGR00197">
    <property type="entry name" value="yjeF_nterm"/>
    <property type="match status" value="1"/>
</dbReference>
<evidence type="ECO:0000256" key="17">
    <source>
        <dbReference type="HAMAP-Rule" id="MF_01965"/>
    </source>
</evidence>
<evidence type="ECO:0000256" key="15">
    <source>
        <dbReference type="ARBA" id="ARBA00048238"/>
    </source>
</evidence>
<protein>
    <recommendedName>
        <fullName evidence="19">Bifunctional NAD(P)H-hydrate repair enzyme</fullName>
    </recommendedName>
    <alternativeName>
        <fullName evidence="19">Nicotinamide nucleotide repair protein</fullName>
    </alternativeName>
    <domain>
        <recommendedName>
            <fullName evidence="19">ADP-dependent (S)-NAD(P)H-hydrate dehydratase</fullName>
            <ecNumber evidence="19">4.2.1.136</ecNumber>
        </recommendedName>
        <alternativeName>
            <fullName evidence="19">ADP-dependent NAD(P)HX dehydratase</fullName>
        </alternativeName>
    </domain>
    <domain>
        <recommendedName>
            <fullName evidence="19">NAD(P)H-hydrate epimerase</fullName>
            <ecNumber evidence="19">5.1.99.6</ecNumber>
        </recommendedName>
    </domain>
</protein>
<feature type="binding site" evidence="17">
    <location>
        <position position="454"/>
    </location>
    <ligand>
        <name>AMP</name>
        <dbReference type="ChEBI" id="CHEBI:456215"/>
    </ligand>
</feature>
<dbReference type="AlphaFoldDB" id="A0AA44BEA7"/>
<dbReference type="EMBL" id="SUMG01000005">
    <property type="protein sequence ID" value="NBG87990.1"/>
    <property type="molecule type" value="Genomic_DNA"/>
</dbReference>
<keyword evidence="8 17" id="KW-0521">NADP</keyword>
<evidence type="ECO:0000259" key="20">
    <source>
        <dbReference type="PROSITE" id="PS51383"/>
    </source>
</evidence>
<evidence type="ECO:0000256" key="10">
    <source>
        <dbReference type="ARBA" id="ARBA00023027"/>
    </source>
</evidence>
<comment type="similarity">
    <text evidence="18">Belongs to the NnrE/AIBP family.</text>
</comment>
<keyword evidence="13" id="KW-0511">Multifunctional enzyme</keyword>
<dbReference type="EC" id="4.2.1.136" evidence="19"/>
<evidence type="ECO:0000256" key="19">
    <source>
        <dbReference type="PIRNR" id="PIRNR017184"/>
    </source>
</evidence>
<evidence type="ECO:0000256" key="12">
    <source>
        <dbReference type="ARBA" id="ARBA00023239"/>
    </source>
</evidence>
<dbReference type="Gene3D" id="3.40.1190.20">
    <property type="match status" value="1"/>
</dbReference>
<evidence type="ECO:0000256" key="7">
    <source>
        <dbReference type="ARBA" id="ARBA00022840"/>
    </source>
</evidence>
<feature type="binding site" evidence="18">
    <location>
        <position position="167"/>
    </location>
    <ligand>
        <name>K(+)</name>
        <dbReference type="ChEBI" id="CHEBI:29103"/>
    </ligand>
</feature>
<feature type="domain" description="YjeF N-terminal" evidence="21">
    <location>
        <begin position="9"/>
        <end position="221"/>
    </location>
</feature>
<dbReference type="SUPFAM" id="SSF53613">
    <property type="entry name" value="Ribokinase-like"/>
    <property type="match status" value="1"/>
</dbReference>
<feature type="binding site" evidence="17">
    <location>
        <position position="266"/>
    </location>
    <ligand>
        <name>(6S)-NADPHX</name>
        <dbReference type="ChEBI" id="CHEBI:64076"/>
    </ligand>
</feature>
<proteinExistence type="inferred from homology"/>
<comment type="cofactor">
    <cofactor evidence="18 19">
        <name>K(+)</name>
        <dbReference type="ChEBI" id="CHEBI:29103"/>
    </cofactor>
    <text evidence="18 19">Binds 1 potassium ion per subunit.</text>
</comment>
<evidence type="ECO:0000256" key="6">
    <source>
        <dbReference type="ARBA" id="ARBA00022741"/>
    </source>
</evidence>
<keyword evidence="6 17" id="KW-0547">Nucleotide-binding</keyword>
<evidence type="ECO:0000256" key="3">
    <source>
        <dbReference type="ARBA" id="ARBA00006001"/>
    </source>
</evidence>
<evidence type="ECO:0000256" key="2">
    <source>
        <dbReference type="ARBA" id="ARBA00000909"/>
    </source>
</evidence>
<dbReference type="NCBIfam" id="TIGR00196">
    <property type="entry name" value="yjeF_cterm"/>
    <property type="match status" value="1"/>
</dbReference>
<reference evidence="22 23" key="1">
    <citation type="submission" date="2019-04" db="EMBL/GenBank/DDBJ databases">
        <title>Isachenkonia alkalipeptolytica gen. nov. sp. nov. a new anaerobic, alkiliphilic organothrophic bacterium capable to reduce synthesized ferrihydrite isolated from a soda lake.</title>
        <authorList>
            <person name="Toshchakov S.V."/>
            <person name="Zavarzina D.G."/>
            <person name="Zhilina T.N."/>
            <person name="Kostrikina N.A."/>
            <person name="Kublanov I.V."/>
        </authorList>
    </citation>
    <scope>NUCLEOTIDE SEQUENCE [LARGE SCALE GENOMIC DNA]</scope>
    <source>
        <strain evidence="22 23">Z-1701</strain>
    </source>
</reference>
<keyword evidence="12 17" id="KW-0456">Lyase</keyword>
<keyword evidence="11 18" id="KW-0413">Isomerase</keyword>
<comment type="similarity">
    <text evidence="3 19">In the N-terminal section; belongs to the NnrE/AIBP family.</text>
</comment>
<keyword evidence="7 17" id="KW-0067">ATP-binding</keyword>
<feature type="binding site" evidence="18">
    <location>
        <position position="131"/>
    </location>
    <ligand>
        <name>K(+)</name>
        <dbReference type="ChEBI" id="CHEBI:29103"/>
    </ligand>
</feature>
<dbReference type="HAMAP" id="MF_01965">
    <property type="entry name" value="NADHX_dehydratase"/>
    <property type="match status" value="1"/>
</dbReference>
<comment type="catalytic activity">
    <reaction evidence="2 18 19">
        <text>(6R)-NADPHX = (6S)-NADPHX</text>
        <dbReference type="Rhea" id="RHEA:32227"/>
        <dbReference type="ChEBI" id="CHEBI:64076"/>
        <dbReference type="ChEBI" id="CHEBI:64077"/>
        <dbReference type="EC" id="5.1.99.6"/>
    </reaction>
</comment>
<keyword evidence="9 18" id="KW-0630">Potassium</keyword>
<dbReference type="GO" id="GO:0046872">
    <property type="term" value="F:metal ion binding"/>
    <property type="evidence" value="ECO:0007669"/>
    <property type="project" value="UniProtKB-UniRule"/>
</dbReference>
<organism evidence="22 23">
    <name type="scientific">Isachenkonia alkalipeptolytica</name>
    <dbReference type="NCBI Taxonomy" id="2565777"/>
    <lineage>
        <taxon>Bacteria</taxon>
        <taxon>Bacillati</taxon>
        <taxon>Bacillota</taxon>
        <taxon>Clostridia</taxon>
        <taxon>Eubacteriales</taxon>
        <taxon>Clostridiaceae</taxon>
        <taxon>Isachenkonia</taxon>
    </lineage>
</organism>
<dbReference type="GO" id="GO:0046496">
    <property type="term" value="P:nicotinamide nucleotide metabolic process"/>
    <property type="evidence" value="ECO:0007669"/>
    <property type="project" value="UniProtKB-UniRule"/>
</dbReference>
<comment type="similarity">
    <text evidence="4 19">In the C-terminal section; belongs to the NnrD/CARKD family.</text>
</comment>
<evidence type="ECO:0000313" key="23">
    <source>
        <dbReference type="Proteomes" id="UP000449710"/>
    </source>
</evidence>
<sequence length="522" mass="56210">MKVLDNQQMRLLDRITTKEYKIPGLILMENAGMNTTVEVMKALNEDYRKKVIIICGTGNNGGDGFAVARHLYNKDVQVKVYIVGDEKSIQNDAKVNFEAIQAMRVSIGVLKDENDMIDFNLDLMKSDIVVDAIFGTGLNKPVKGIANEVIGVVNKVKRKIISVDIPSGISGDTGKVLGSAIRATKTVAYQLPKIGNLTAPAIEYNGELLICPIGIPQEAISKSQYEAKLITEKTLKDILPIRGLNSHKGNYGRALMIAGSRGMTGAAILASKAALRSGVGMLHLAIPEELNDILETQLTEVMTVPFQVPKGNAKEFTGVEDIMGSLQRSNVVALGPGLGRSKETEVIVERVLREAKCPVILDADALNVLPKMLKLLKKVKSRCILTPHPGEMAKLTGLSIPEINENRIKVAKDFSRKYGVIVVLKGASTVITDEEGHVYLNTTGNPGMATAGSGDVLTGIITALVGQKINLIGAAMAGVYIHGRSGDEAAKITGEYGMIASDMVREVPRIITEIVNKKKAFD</sequence>
<feature type="binding site" evidence="18">
    <location>
        <begin position="59"/>
        <end position="63"/>
    </location>
    <ligand>
        <name>(6S)-NADPHX</name>
        <dbReference type="ChEBI" id="CHEBI:64076"/>
    </ligand>
</feature>